<keyword evidence="10" id="KW-0539">Nucleus</keyword>
<dbReference type="EC" id="3.6.4.13" evidence="3"/>
<evidence type="ECO:0000256" key="3">
    <source>
        <dbReference type="ARBA" id="ARBA00012552"/>
    </source>
</evidence>
<dbReference type="Gramene" id="PNW76296">
    <property type="protein sequence ID" value="PNW76296"/>
    <property type="gene ID" value="CHLRE_12g540200v5"/>
</dbReference>
<feature type="compositionally biased region" description="Low complexity" evidence="12">
    <location>
        <begin position="701"/>
        <end position="716"/>
    </location>
</feature>
<keyword evidence="16" id="KW-1185">Reference proteome</keyword>
<dbReference type="SMR" id="A0A2K3D6Z4"/>
<dbReference type="SMART" id="SM00490">
    <property type="entry name" value="HELICc"/>
    <property type="match status" value="1"/>
</dbReference>
<dbReference type="InterPro" id="IPR044742">
    <property type="entry name" value="DEAD/DEAH_RhlB"/>
</dbReference>
<feature type="region of interest" description="Disordered" evidence="12">
    <location>
        <begin position="772"/>
        <end position="830"/>
    </location>
</feature>
<evidence type="ECO:0000256" key="11">
    <source>
        <dbReference type="ARBA" id="ARBA00037449"/>
    </source>
</evidence>
<keyword evidence="9" id="KW-0067">ATP-binding</keyword>
<evidence type="ECO:0000259" key="13">
    <source>
        <dbReference type="PROSITE" id="PS51192"/>
    </source>
</evidence>
<feature type="compositionally biased region" description="Low complexity" evidence="12">
    <location>
        <begin position="437"/>
        <end position="446"/>
    </location>
</feature>
<sequence>MGVDYIARKSAKKRKKKERQAVGKDGVAIRERRRKKIRRLCQGVCYKTPELTEEDKKGGWSDGEGNGAPDYDSDIEEAAAAARAASNKAASTSAAAAAAADAKLQKQSAKKAKKEKKQQSQAADKKRKAADDGNAADGEAAADGGGKLSTSIKLLDPATLATNAANAALKKLQLTPEAAAAAEAALGGYPALLRGVMLAERHVEPTPVQEAAWPAALAGRDVCGVAEPGSGKTLAYLLPGLVRLQAEGHSAASSPAGPVMLVLLPTRELAQQVAGQCRRTRAVTGLRTVCVFGGAPKDEQAALLAGGAPPAAAGAPADEAAAAEAGAGAGGKRPHVLVATPGRLLDLADSGHLVLGHVRYVVLDEADKMLGLGFKPQLDRLYDMLQLGGTAAPAAAAAGSGAAAAAAAGSGAAAAAAVGAVEGKKKGAAAKKHKQQQAEAAEAEPAVRPQRPQVLLFSATMPAEVEAAAAQWLRKPERVAVSAGGANAISRTVTQVVHVCAEHKKPEKLLKHLGRIRAQYQQQQAAGAGGRNPPRVLVFANRVKAVRFLAAALAREGYKVAQLHGQRSQGERNQAVSEFRAGKAQVLVATDVAARGLDIRALPYVVNYDFPARIETYVHRVGRTGRLAACGHAYSFFTRNLAPLAPPLLELLQAHGQDVDPNLSALANAWRIAEKKLGAAGAAAAAAAALRRGDGSGAAAGAGSEDPDSGAGAASEEGGEEADDDEGDAVAGGDDEGKLSMAELALGAAEDLMEGLGSRDARAIADILRKKMAKQQQQQQGGSKKPAAGEAEEQQEQRPAKKARPGDTQLVPTTAAQRAAADAAEPGAGRKAPYMAAKSFAGARPGYCFKKGPLGLGYYADEPLHLVKQRKLAAAKAAKAAAGKVVVVTKPATAAAAGKAGVAAAVAGGKAAAADKAAGGAAAAGKKAAGGKAESVWGLPQRNKPIIPVRHEDFLSDSDQAASDGADSDDDDDEEDGGVAPAAKKQPPAKKRFQPDPDSDDELFGSGGRGGGGGGSGSDDDDDDSDDEEGGRGAAKKKHKALPGRLRKKLAKAKAKSGGGGGGGGRGRGRGGSDGGGRGGGGRGRGGRGSSAAGRSGRGGGEGGRGGRGGGRGGGRS</sequence>
<evidence type="ECO:0000256" key="6">
    <source>
        <dbReference type="ARBA" id="ARBA00022741"/>
    </source>
</evidence>
<evidence type="ECO:0000256" key="8">
    <source>
        <dbReference type="ARBA" id="ARBA00022806"/>
    </source>
</evidence>
<dbReference type="GO" id="GO:0003729">
    <property type="term" value="F:mRNA binding"/>
    <property type="evidence" value="ECO:0000318"/>
    <property type="project" value="GO_Central"/>
</dbReference>
<dbReference type="EMBL" id="CM008973">
    <property type="protein sequence ID" value="PNW76296.1"/>
    <property type="molecule type" value="Genomic_DNA"/>
</dbReference>
<feature type="region of interest" description="Disordered" evidence="12">
    <location>
        <begin position="52"/>
        <end position="146"/>
    </location>
</feature>
<feature type="domain" description="Helicase ATP-binding" evidence="13">
    <location>
        <begin position="213"/>
        <end position="479"/>
    </location>
</feature>
<dbReference type="InterPro" id="IPR027417">
    <property type="entry name" value="P-loop_NTPase"/>
</dbReference>
<comment type="function">
    <text evidence="11">ATP-dependent RNA helicase required for 60S ribosomal subunit synthesis. Involved in efficient pre-rRNA processing, predominantly at site A3, which is necessary for the normal formation of 25S and 5.8S rRNAs.</text>
</comment>
<comment type="subcellular location">
    <subcellularLocation>
        <location evidence="1">Nucleus</location>
        <location evidence="1">Nucleolus</location>
    </subcellularLocation>
</comment>
<dbReference type="KEGG" id="cre:CHLRE_12g540200v5"/>
<feature type="compositionally biased region" description="Acidic residues" evidence="12">
    <location>
        <begin position="966"/>
        <end position="977"/>
    </location>
</feature>
<reference evidence="15 16" key="1">
    <citation type="journal article" date="2007" name="Science">
        <title>The Chlamydomonas genome reveals the evolution of key animal and plant functions.</title>
        <authorList>
            <person name="Merchant S.S."/>
            <person name="Prochnik S.E."/>
            <person name="Vallon O."/>
            <person name="Harris E.H."/>
            <person name="Karpowicz S.J."/>
            <person name="Witman G.B."/>
            <person name="Terry A."/>
            <person name="Salamov A."/>
            <person name="Fritz-Laylin L.K."/>
            <person name="Marechal-Drouard L."/>
            <person name="Marshall W.F."/>
            <person name="Qu L.H."/>
            <person name="Nelson D.R."/>
            <person name="Sanderfoot A.A."/>
            <person name="Spalding M.H."/>
            <person name="Kapitonov V.V."/>
            <person name="Ren Q."/>
            <person name="Ferris P."/>
            <person name="Lindquist E."/>
            <person name="Shapiro H."/>
            <person name="Lucas S.M."/>
            <person name="Grimwood J."/>
            <person name="Schmutz J."/>
            <person name="Cardol P."/>
            <person name="Cerutti H."/>
            <person name="Chanfreau G."/>
            <person name="Chen C.L."/>
            <person name="Cognat V."/>
            <person name="Croft M.T."/>
            <person name="Dent R."/>
            <person name="Dutcher S."/>
            <person name="Fernandez E."/>
            <person name="Fukuzawa H."/>
            <person name="Gonzalez-Ballester D."/>
            <person name="Gonzalez-Halphen D."/>
            <person name="Hallmann A."/>
            <person name="Hanikenne M."/>
            <person name="Hippler M."/>
            <person name="Inwood W."/>
            <person name="Jabbari K."/>
            <person name="Kalanon M."/>
            <person name="Kuras R."/>
            <person name="Lefebvre P.A."/>
            <person name="Lemaire S.D."/>
            <person name="Lobanov A.V."/>
            <person name="Lohr M."/>
            <person name="Manuell A."/>
            <person name="Meier I."/>
            <person name="Mets L."/>
            <person name="Mittag M."/>
            <person name="Mittelmeier T."/>
            <person name="Moroney J.V."/>
            <person name="Moseley J."/>
            <person name="Napoli C."/>
            <person name="Nedelcu A.M."/>
            <person name="Niyogi K."/>
            <person name="Novoselov S.V."/>
            <person name="Paulsen I.T."/>
            <person name="Pazour G."/>
            <person name="Purton S."/>
            <person name="Ral J.P."/>
            <person name="Riano-Pachon D.M."/>
            <person name="Riekhof W."/>
            <person name="Rymarquis L."/>
            <person name="Schroda M."/>
            <person name="Stern D."/>
            <person name="Umen J."/>
            <person name="Willows R."/>
            <person name="Wilson N."/>
            <person name="Zimmer S.L."/>
            <person name="Allmer J."/>
            <person name="Balk J."/>
            <person name="Bisova K."/>
            <person name="Chen C.J."/>
            <person name="Elias M."/>
            <person name="Gendler K."/>
            <person name="Hauser C."/>
            <person name="Lamb M.R."/>
            <person name="Ledford H."/>
            <person name="Long J.C."/>
            <person name="Minagawa J."/>
            <person name="Page M.D."/>
            <person name="Pan J."/>
            <person name="Pootakham W."/>
            <person name="Roje S."/>
            <person name="Rose A."/>
            <person name="Stahlberg E."/>
            <person name="Terauchi A.M."/>
            <person name="Yang P."/>
            <person name="Ball S."/>
            <person name="Bowler C."/>
            <person name="Dieckmann C.L."/>
            <person name="Gladyshev V.N."/>
            <person name="Green P."/>
            <person name="Jorgensen R."/>
            <person name="Mayfield S."/>
            <person name="Mueller-Roeber B."/>
            <person name="Rajamani S."/>
            <person name="Sayre R.T."/>
            <person name="Brokstein P."/>
            <person name="Dubchak I."/>
            <person name="Goodstein D."/>
            <person name="Hornick L."/>
            <person name="Huang Y.W."/>
            <person name="Jhaveri J."/>
            <person name="Luo Y."/>
            <person name="Martinez D."/>
            <person name="Ngau W.C."/>
            <person name="Otillar B."/>
            <person name="Poliakov A."/>
            <person name="Porter A."/>
            <person name="Szajkowski L."/>
            <person name="Werner G."/>
            <person name="Zhou K."/>
            <person name="Grigoriev I.V."/>
            <person name="Rokhsar D.S."/>
            <person name="Grossman A.R."/>
        </authorList>
    </citation>
    <scope>NUCLEOTIDE SEQUENCE [LARGE SCALE GENOMIC DNA]</scope>
    <source>
        <strain evidence="16">CC-503</strain>
    </source>
</reference>
<evidence type="ECO:0000313" key="15">
    <source>
        <dbReference type="EMBL" id="PNW76296.1"/>
    </source>
</evidence>
<feature type="compositionally biased region" description="Gly residues" evidence="12">
    <location>
        <begin position="1005"/>
        <end position="1017"/>
    </location>
</feature>
<protein>
    <recommendedName>
        <fullName evidence="3">RNA helicase</fullName>
        <ecNumber evidence="3">3.6.4.13</ecNumber>
    </recommendedName>
</protein>
<dbReference type="InterPro" id="IPR001650">
    <property type="entry name" value="Helicase_C-like"/>
</dbReference>
<feature type="region of interest" description="Disordered" evidence="12">
    <location>
        <begin position="694"/>
        <end position="735"/>
    </location>
</feature>
<dbReference type="OMA" id="TQVVHVC"/>
<dbReference type="GeneID" id="5719480"/>
<dbReference type="OrthoDB" id="18122at2759"/>
<keyword evidence="5" id="KW-0698">rRNA processing</keyword>
<feature type="compositionally biased region" description="Acidic residues" evidence="12">
    <location>
        <begin position="1018"/>
        <end position="1029"/>
    </location>
</feature>
<dbReference type="PANTHER" id="PTHR47958">
    <property type="entry name" value="ATP-DEPENDENT RNA HELICASE DBP3"/>
    <property type="match status" value="1"/>
</dbReference>
<dbReference type="InParanoid" id="A0A2K3D6Z4"/>
<dbReference type="SMART" id="SM00487">
    <property type="entry name" value="DEXDc"/>
    <property type="match status" value="1"/>
</dbReference>
<dbReference type="CDD" id="cd18787">
    <property type="entry name" value="SF2_C_DEAD"/>
    <property type="match status" value="1"/>
</dbReference>
<dbReference type="InterPro" id="IPR014001">
    <property type="entry name" value="Helicase_ATP-bd"/>
</dbReference>
<dbReference type="STRING" id="3055.A0A2K3D6Z4"/>
<evidence type="ECO:0000256" key="9">
    <source>
        <dbReference type="ARBA" id="ARBA00022840"/>
    </source>
</evidence>
<organism evidence="15 16">
    <name type="scientific">Chlamydomonas reinhardtii</name>
    <name type="common">Chlamydomonas smithii</name>
    <dbReference type="NCBI Taxonomy" id="3055"/>
    <lineage>
        <taxon>Eukaryota</taxon>
        <taxon>Viridiplantae</taxon>
        <taxon>Chlorophyta</taxon>
        <taxon>core chlorophytes</taxon>
        <taxon>Chlorophyceae</taxon>
        <taxon>CS clade</taxon>
        <taxon>Chlamydomonadales</taxon>
        <taxon>Chlamydomonadaceae</taxon>
        <taxon>Chlamydomonas</taxon>
    </lineage>
</organism>
<dbReference type="PROSITE" id="PS51194">
    <property type="entry name" value="HELICASE_CTER"/>
    <property type="match status" value="1"/>
</dbReference>
<keyword evidence="8" id="KW-0347">Helicase</keyword>
<keyword evidence="4" id="KW-0690">Ribosome biogenesis</keyword>
<gene>
    <name evidence="15" type="ORF">CHLRE_12g540200v5</name>
</gene>
<dbReference type="GO" id="GO:0003724">
    <property type="term" value="F:RNA helicase activity"/>
    <property type="evidence" value="ECO:0000318"/>
    <property type="project" value="GO_Central"/>
</dbReference>
<evidence type="ECO:0000256" key="5">
    <source>
        <dbReference type="ARBA" id="ARBA00022552"/>
    </source>
</evidence>
<dbReference type="SUPFAM" id="SSF52540">
    <property type="entry name" value="P-loop containing nucleoside triphosphate hydrolases"/>
    <property type="match status" value="1"/>
</dbReference>
<dbReference type="RefSeq" id="XP_042919221.1">
    <property type="nucleotide sequence ID" value="XM_043068739.1"/>
</dbReference>
<keyword evidence="7" id="KW-0378">Hydrolase</keyword>
<dbReference type="PROSITE" id="PS51192">
    <property type="entry name" value="HELICASE_ATP_BIND_1"/>
    <property type="match status" value="1"/>
</dbReference>
<dbReference type="GO" id="GO:0005524">
    <property type="term" value="F:ATP binding"/>
    <property type="evidence" value="ECO:0007669"/>
    <property type="project" value="UniProtKB-KW"/>
</dbReference>
<feature type="compositionally biased region" description="Low complexity" evidence="12">
    <location>
        <begin position="132"/>
        <end position="142"/>
    </location>
</feature>
<feature type="compositionally biased region" description="Low complexity" evidence="12">
    <location>
        <begin position="815"/>
        <end position="830"/>
    </location>
</feature>
<evidence type="ECO:0000256" key="2">
    <source>
        <dbReference type="ARBA" id="ARBA00009334"/>
    </source>
</evidence>
<dbReference type="Pfam" id="PF00270">
    <property type="entry name" value="DEAD"/>
    <property type="match status" value="1"/>
</dbReference>
<dbReference type="Gene3D" id="3.40.50.300">
    <property type="entry name" value="P-loop containing nucleotide triphosphate hydrolases"/>
    <property type="match status" value="2"/>
</dbReference>
<evidence type="ECO:0000313" key="16">
    <source>
        <dbReference type="Proteomes" id="UP000006906"/>
    </source>
</evidence>
<dbReference type="CDD" id="cd00268">
    <property type="entry name" value="DEADc"/>
    <property type="match status" value="1"/>
</dbReference>
<dbReference type="ExpressionAtlas" id="A0A2K3D6Z4">
    <property type="expression patterns" value="baseline"/>
</dbReference>
<dbReference type="Proteomes" id="UP000006906">
    <property type="component" value="Chromosome 12"/>
</dbReference>
<feature type="compositionally biased region" description="Acidic residues" evidence="12">
    <location>
        <begin position="717"/>
        <end position="728"/>
    </location>
</feature>
<dbReference type="InterPro" id="IPR011545">
    <property type="entry name" value="DEAD/DEAH_box_helicase_dom"/>
</dbReference>
<name>A0A2K3D6Z4_CHLRE</name>
<evidence type="ECO:0000256" key="1">
    <source>
        <dbReference type="ARBA" id="ARBA00004604"/>
    </source>
</evidence>
<dbReference type="PROSITE" id="PS00039">
    <property type="entry name" value="DEAD_ATP_HELICASE"/>
    <property type="match status" value="1"/>
</dbReference>
<evidence type="ECO:0000256" key="7">
    <source>
        <dbReference type="ARBA" id="ARBA00022801"/>
    </source>
</evidence>
<feature type="compositionally biased region" description="Low complexity" evidence="12">
    <location>
        <begin position="78"/>
        <end position="107"/>
    </location>
</feature>
<accession>A0A2K3D6Z4</accession>
<feature type="compositionally biased region" description="Gly residues" evidence="12">
    <location>
        <begin position="1096"/>
        <end position="1117"/>
    </location>
</feature>
<feature type="compositionally biased region" description="Low complexity" evidence="12">
    <location>
        <begin position="774"/>
        <end position="789"/>
    </location>
</feature>
<feature type="compositionally biased region" description="Low complexity" evidence="12">
    <location>
        <begin position="919"/>
        <end position="933"/>
    </location>
</feature>
<feature type="region of interest" description="Disordered" evidence="12">
    <location>
        <begin position="919"/>
        <end position="1117"/>
    </location>
</feature>
<proteinExistence type="inferred from homology"/>
<dbReference type="Pfam" id="PF00271">
    <property type="entry name" value="Helicase_C"/>
    <property type="match status" value="1"/>
</dbReference>
<evidence type="ECO:0000256" key="12">
    <source>
        <dbReference type="SAM" id="MobiDB-lite"/>
    </source>
</evidence>
<dbReference type="GO" id="GO:0016787">
    <property type="term" value="F:hydrolase activity"/>
    <property type="evidence" value="ECO:0007669"/>
    <property type="project" value="UniProtKB-KW"/>
</dbReference>
<evidence type="ECO:0000256" key="4">
    <source>
        <dbReference type="ARBA" id="ARBA00022517"/>
    </source>
</evidence>
<dbReference type="InterPro" id="IPR000629">
    <property type="entry name" value="RNA-helicase_DEAD-box_CS"/>
</dbReference>
<evidence type="ECO:0000256" key="10">
    <source>
        <dbReference type="ARBA" id="ARBA00023242"/>
    </source>
</evidence>
<evidence type="ECO:0000259" key="14">
    <source>
        <dbReference type="PROSITE" id="PS51194"/>
    </source>
</evidence>
<feature type="domain" description="Helicase C-terminal" evidence="14">
    <location>
        <begin position="508"/>
        <end position="667"/>
    </location>
</feature>
<feature type="compositionally biased region" description="Basic residues" evidence="12">
    <location>
        <begin position="9"/>
        <end position="18"/>
    </location>
</feature>
<feature type="compositionally biased region" description="Basic residues" evidence="12">
    <location>
        <begin position="1034"/>
        <end position="1055"/>
    </location>
</feature>
<feature type="region of interest" description="Disordered" evidence="12">
    <location>
        <begin position="428"/>
        <end position="447"/>
    </location>
</feature>
<feature type="compositionally biased region" description="Gly residues" evidence="12">
    <location>
        <begin position="1057"/>
        <end position="1089"/>
    </location>
</feature>
<feature type="region of interest" description="Disordered" evidence="12">
    <location>
        <begin position="1"/>
        <end position="27"/>
    </location>
</feature>
<comment type="similarity">
    <text evidence="2">Belongs to the DEAD box helicase family. DDX5/DBP2 subfamily.</text>
</comment>
<dbReference type="AlphaFoldDB" id="A0A2K3D6Z4"/>
<keyword evidence="6" id="KW-0547">Nucleotide-binding</keyword>